<reference evidence="1" key="2">
    <citation type="journal article" date="2015" name="Fish Shellfish Immunol.">
        <title>Early steps in the European eel (Anguilla anguilla)-Vibrio vulnificus interaction in the gills: Role of the RtxA13 toxin.</title>
        <authorList>
            <person name="Callol A."/>
            <person name="Pajuelo D."/>
            <person name="Ebbesson L."/>
            <person name="Teles M."/>
            <person name="MacKenzie S."/>
            <person name="Amaro C."/>
        </authorList>
    </citation>
    <scope>NUCLEOTIDE SEQUENCE</scope>
</reference>
<protein>
    <submittedName>
        <fullName evidence="1">Uncharacterized protein</fullName>
    </submittedName>
</protein>
<dbReference type="EMBL" id="GBXM01055286">
    <property type="protein sequence ID" value="JAH53291.1"/>
    <property type="molecule type" value="Transcribed_RNA"/>
</dbReference>
<name>A0A0E9TI97_ANGAN</name>
<evidence type="ECO:0000313" key="1">
    <source>
        <dbReference type="EMBL" id="JAH53291.1"/>
    </source>
</evidence>
<accession>A0A0E9TI97</accession>
<proteinExistence type="predicted"/>
<sequence>MLKSVLLNSNPIESHFTG</sequence>
<organism evidence="1">
    <name type="scientific">Anguilla anguilla</name>
    <name type="common">European freshwater eel</name>
    <name type="synonym">Muraena anguilla</name>
    <dbReference type="NCBI Taxonomy" id="7936"/>
    <lineage>
        <taxon>Eukaryota</taxon>
        <taxon>Metazoa</taxon>
        <taxon>Chordata</taxon>
        <taxon>Craniata</taxon>
        <taxon>Vertebrata</taxon>
        <taxon>Euteleostomi</taxon>
        <taxon>Actinopterygii</taxon>
        <taxon>Neopterygii</taxon>
        <taxon>Teleostei</taxon>
        <taxon>Anguilliformes</taxon>
        <taxon>Anguillidae</taxon>
        <taxon>Anguilla</taxon>
    </lineage>
</organism>
<dbReference type="AlphaFoldDB" id="A0A0E9TI97"/>
<reference evidence="1" key="1">
    <citation type="submission" date="2014-11" db="EMBL/GenBank/DDBJ databases">
        <authorList>
            <person name="Amaro Gonzalez C."/>
        </authorList>
    </citation>
    <scope>NUCLEOTIDE SEQUENCE</scope>
</reference>